<feature type="transmembrane region" description="Helical" evidence="1">
    <location>
        <begin position="229"/>
        <end position="251"/>
    </location>
</feature>
<sequence>MNRAICVNTWRQFKSNNVRLILLTLMILLPLGGTTLMRCNSSVAVDDACLSPPFIATLFTLLWGIGVIGCERQHGTISLVLSRPVSISRYVFSKWLAVSIAASICSLQALLIEQFVSVVLSPSLMFNTEFLVNGLERVLLCFSTASVLIFFSSLVTGIKDLALIAGVLFAGQVMRSFFEPLTYNSGRLFGLSQVPSFITNFYNACADAYCVFLYPNIPVADILNGSAEFFTYLINYTCVITVSLSMAIFFLSRKEYSYAHE</sequence>
<feature type="transmembrane region" description="Helical" evidence="1">
    <location>
        <begin position="50"/>
        <end position="70"/>
    </location>
</feature>
<accession>A0A8J7PBN6</accession>
<feature type="transmembrane region" description="Helical" evidence="1">
    <location>
        <begin position="131"/>
        <end position="154"/>
    </location>
</feature>
<dbReference type="AlphaFoldDB" id="A0A8J7PBN6"/>
<dbReference type="EMBL" id="JAFLCK010000001">
    <property type="protein sequence ID" value="MBN8658928.1"/>
    <property type="molecule type" value="Genomic_DNA"/>
</dbReference>
<comment type="caution">
    <text evidence="2">The sequence shown here is derived from an EMBL/GenBank/DDBJ whole genome shotgun (WGS) entry which is preliminary data.</text>
</comment>
<dbReference type="GO" id="GO:0005886">
    <property type="term" value="C:plasma membrane"/>
    <property type="evidence" value="ECO:0007669"/>
    <property type="project" value="UniProtKB-SubCell"/>
</dbReference>
<keyword evidence="1" id="KW-0472">Membrane</keyword>
<proteinExistence type="predicted"/>
<feature type="transmembrane region" description="Helical" evidence="1">
    <location>
        <begin position="20"/>
        <end position="38"/>
    </location>
</feature>
<gene>
    <name evidence="2" type="ORF">J0M35_01085</name>
</gene>
<name>A0A8J7PBN6_9BACT</name>
<organism evidence="2 3">
    <name type="scientific">Candidatus Obscuribacter phosphatis</name>
    <dbReference type="NCBI Taxonomy" id="1906157"/>
    <lineage>
        <taxon>Bacteria</taxon>
        <taxon>Bacillati</taxon>
        <taxon>Candidatus Melainabacteria</taxon>
        <taxon>Candidatus Obscuribacterales</taxon>
        <taxon>Candidatus Obscuribacteraceae</taxon>
        <taxon>Candidatus Obscuribacter</taxon>
    </lineage>
</organism>
<evidence type="ECO:0000256" key="1">
    <source>
        <dbReference type="SAM" id="Phobius"/>
    </source>
</evidence>
<keyword evidence="1" id="KW-0812">Transmembrane</keyword>
<keyword evidence="1" id="KW-1133">Transmembrane helix</keyword>
<evidence type="ECO:0000313" key="2">
    <source>
        <dbReference type="EMBL" id="MBN8658928.1"/>
    </source>
</evidence>
<dbReference type="Proteomes" id="UP000664277">
    <property type="component" value="Unassembled WGS sequence"/>
</dbReference>
<dbReference type="Pfam" id="PF12679">
    <property type="entry name" value="ABC2_membrane_2"/>
    <property type="match status" value="1"/>
</dbReference>
<feature type="transmembrane region" description="Helical" evidence="1">
    <location>
        <begin position="91"/>
        <end position="111"/>
    </location>
</feature>
<evidence type="ECO:0000313" key="3">
    <source>
        <dbReference type="Proteomes" id="UP000664277"/>
    </source>
</evidence>
<protein>
    <submittedName>
        <fullName evidence="2">Uncharacterized protein</fullName>
    </submittedName>
</protein>
<reference evidence="2" key="1">
    <citation type="submission" date="2021-02" db="EMBL/GenBank/DDBJ databases">
        <title>Genome-Resolved Metagenomics of a Microbial Community Performing Photosynthetic Biological Nutrient Removal.</title>
        <authorList>
            <person name="Mcdaniel E.A."/>
        </authorList>
    </citation>
    <scope>NUCLEOTIDE SEQUENCE</scope>
    <source>
        <strain evidence="2">UWPOB_OBS1</strain>
    </source>
</reference>
<dbReference type="GO" id="GO:0140359">
    <property type="term" value="F:ABC-type transporter activity"/>
    <property type="evidence" value="ECO:0007669"/>
    <property type="project" value="InterPro"/>
</dbReference>
<feature type="transmembrane region" description="Helical" evidence="1">
    <location>
        <begin position="161"/>
        <end position="178"/>
    </location>
</feature>